<dbReference type="Pfam" id="PF16845">
    <property type="entry name" value="SQAPI"/>
    <property type="match status" value="1"/>
</dbReference>
<evidence type="ECO:0000256" key="4">
    <source>
        <dbReference type="RuleBase" id="RU362130"/>
    </source>
</evidence>
<dbReference type="PANTHER" id="PTHR11413:SF110">
    <property type="entry name" value="CYSTEINE PROTEINASE INHIBITOR 6"/>
    <property type="match status" value="1"/>
</dbReference>
<dbReference type="GO" id="GO:0009414">
    <property type="term" value="P:response to water deprivation"/>
    <property type="evidence" value="ECO:0007669"/>
    <property type="project" value="UniProtKB-ARBA"/>
</dbReference>
<keyword evidence="7" id="KW-1185">Reference proteome</keyword>
<dbReference type="SUPFAM" id="SSF54403">
    <property type="entry name" value="Cystatin/monellin"/>
    <property type="match status" value="1"/>
</dbReference>
<dbReference type="Proteomes" id="UP001630127">
    <property type="component" value="Unassembled WGS sequence"/>
</dbReference>
<keyword evidence="4" id="KW-0732">Signal</keyword>
<gene>
    <name evidence="6" type="ORF">ACH5RR_006967</name>
</gene>
<dbReference type="InterPro" id="IPR027214">
    <property type="entry name" value="Cystatin"/>
</dbReference>
<dbReference type="GO" id="GO:0004869">
    <property type="term" value="F:cysteine-type endopeptidase inhibitor activity"/>
    <property type="evidence" value="ECO:0007669"/>
    <property type="project" value="UniProtKB-KW"/>
</dbReference>
<evidence type="ECO:0000256" key="3">
    <source>
        <dbReference type="ARBA" id="ARBA00022704"/>
    </source>
</evidence>
<proteinExistence type="inferred from homology"/>
<comment type="caution">
    <text evidence="6">The sequence shown here is derived from an EMBL/GenBank/DDBJ whole genome shotgun (WGS) entry which is preliminary data.</text>
</comment>
<dbReference type="Gene3D" id="3.10.450.10">
    <property type="match status" value="1"/>
</dbReference>
<dbReference type="InterPro" id="IPR018073">
    <property type="entry name" value="Prot_inh_cystat_CS"/>
</dbReference>
<feature type="signal peptide" evidence="4">
    <location>
        <begin position="1"/>
        <end position="23"/>
    </location>
</feature>
<evidence type="ECO:0000313" key="6">
    <source>
        <dbReference type="EMBL" id="KAL3533446.1"/>
    </source>
</evidence>
<evidence type="ECO:0000256" key="2">
    <source>
        <dbReference type="ARBA" id="ARBA00022690"/>
    </source>
</evidence>
<name>A0ABD3AQH0_9GENT</name>
<dbReference type="GO" id="GO:0009409">
    <property type="term" value="P:response to cold"/>
    <property type="evidence" value="ECO:0007669"/>
    <property type="project" value="UniProtKB-ARBA"/>
</dbReference>
<dbReference type="PANTHER" id="PTHR11413">
    <property type="entry name" value="CYSTATIN FAMILY MEMBER"/>
    <property type="match status" value="1"/>
</dbReference>
<dbReference type="GO" id="GO:0006972">
    <property type="term" value="P:hyperosmotic response"/>
    <property type="evidence" value="ECO:0007669"/>
    <property type="project" value="UniProtKB-ARBA"/>
</dbReference>
<dbReference type="InterPro" id="IPR000010">
    <property type="entry name" value="Cystatin_dom"/>
</dbReference>
<dbReference type="InterPro" id="IPR046350">
    <property type="entry name" value="Cystatin_sf"/>
</dbReference>
<sequence>MKINSITFCFVLLLLAIFVNCESSEKGFINMKRDSLVGGLRDYRGNQNNGEIESIGRFAVEEHNKKENALLEFGRVIKAKEQVVAGKMYHLTVEAIDAGKKKIYEAKVWVKPWMNFKKLEEFRHISDVPACTSSDLNLKQGH</sequence>
<dbReference type="AlphaFoldDB" id="A0ABD3AQH0"/>
<feature type="domain" description="Cystatin" evidence="5">
    <location>
        <begin position="35"/>
        <end position="125"/>
    </location>
</feature>
<evidence type="ECO:0000313" key="7">
    <source>
        <dbReference type="Proteomes" id="UP001630127"/>
    </source>
</evidence>
<protein>
    <recommendedName>
        <fullName evidence="4">Cysteine proteinase inhibitor</fullName>
    </recommendedName>
</protein>
<dbReference type="PROSITE" id="PS00287">
    <property type="entry name" value="CYSTATIN"/>
    <property type="match status" value="1"/>
</dbReference>
<keyword evidence="3 4" id="KW-0789">Thiol protease inhibitor</keyword>
<organism evidence="6 7">
    <name type="scientific">Cinchona calisaya</name>
    <dbReference type="NCBI Taxonomy" id="153742"/>
    <lineage>
        <taxon>Eukaryota</taxon>
        <taxon>Viridiplantae</taxon>
        <taxon>Streptophyta</taxon>
        <taxon>Embryophyta</taxon>
        <taxon>Tracheophyta</taxon>
        <taxon>Spermatophyta</taxon>
        <taxon>Magnoliopsida</taxon>
        <taxon>eudicotyledons</taxon>
        <taxon>Gunneridae</taxon>
        <taxon>Pentapetalae</taxon>
        <taxon>asterids</taxon>
        <taxon>lamiids</taxon>
        <taxon>Gentianales</taxon>
        <taxon>Rubiaceae</taxon>
        <taxon>Cinchonoideae</taxon>
        <taxon>Cinchoneae</taxon>
        <taxon>Cinchona</taxon>
    </lineage>
</organism>
<keyword evidence="2 4" id="KW-0646">Protease inhibitor</keyword>
<dbReference type="CDD" id="cd00042">
    <property type="entry name" value="CY"/>
    <property type="match status" value="1"/>
</dbReference>
<comment type="similarity">
    <text evidence="1 4">Belongs to the cystatin family. Phytocystatin subfamily.</text>
</comment>
<accession>A0ABD3AQH0</accession>
<feature type="chain" id="PRO_5044527461" description="Cysteine proteinase inhibitor" evidence="4">
    <location>
        <begin position="24"/>
        <end position="142"/>
    </location>
</feature>
<dbReference type="FunFam" id="3.10.450.10:FF:000011">
    <property type="entry name" value="Cysteine proteinase inhibitor"/>
    <property type="match status" value="1"/>
</dbReference>
<evidence type="ECO:0000259" key="5">
    <source>
        <dbReference type="SMART" id="SM00043"/>
    </source>
</evidence>
<evidence type="ECO:0000256" key="1">
    <source>
        <dbReference type="ARBA" id="ARBA00007233"/>
    </source>
</evidence>
<reference evidence="6 7" key="1">
    <citation type="submission" date="2024-11" db="EMBL/GenBank/DDBJ databases">
        <title>A near-complete genome assembly of Cinchona calisaya.</title>
        <authorList>
            <person name="Lian D.C."/>
            <person name="Zhao X.W."/>
            <person name="Wei L."/>
        </authorList>
    </citation>
    <scope>NUCLEOTIDE SEQUENCE [LARGE SCALE GENOMIC DNA]</scope>
    <source>
        <tissue evidence="6">Nenye</tissue>
    </source>
</reference>
<dbReference type="EMBL" id="JBJUIK010000003">
    <property type="protein sequence ID" value="KAL3533446.1"/>
    <property type="molecule type" value="Genomic_DNA"/>
</dbReference>
<dbReference type="SMART" id="SM00043">
    <property type="entry name" value="CY"/>
    <property type="match status" value="1"/>
</dbReference>